<proteinExistence type="predicted"/>
<feature type="region of interest" description="Disordered" evidence="2">
    <location>
        <begin position="232"/>
        <end position="259"/>
    </location>
</feature>
<feature type="compositionally biased region" description="Low complexity" evidence="2">
    <location>
        <begin position="849"/>
        <end position="865"/>
    </location>
</feature>
<dbReference type="PROSITE" id="PS00018">
    <property type="entry name" value="EF_HAND_1"/>
    <property type="match status" value="1"/>
</dbReference>
<dbReference type="AlphaFoldDB" id="A0A2R5GCS9"/>
<dbReference type="InterPro" id="IPR011992">
    <property type="entry name" value="EF-hand-dom_pair"/>
</dbReference>
<keyword evidence="1" id="KW-0106">Calcium</keyword>
<feature type="region of interest" description="Disordered" evidence="2">
    <location>
        <begin position="847"/>
        <end position="886"/>
    </location>
</feature>
<dbReference type="PANTHER" id="PTHR34894">
    <property type="entry name" value="SAM-DEPENDENT METHYLTRANSFERASE RSMI, CONSERVED SITE"/>
    <property type="match status" value="1"/>
</dbReference>
<dbReference type="GO" id="GO:0005509">
    <property type="term" value="F:calcium ion binding"/>
    <property type="evidence" value="ECO:0007669"/>
    <property type="project" value="InterPro"/>
</dbReference>
<dbReference type="EMBL" id="BEYU01000013">
    <property type="protein sequence ID" value="GBG25584.1"/>
    <property type="molecule type" value="Genomic_DNA"/>
</dbReference>
<dbReference type="InterPro" id="IPR018247">
    <property type="entry name" value="EF_Hand_1_Ca_BS"/>
</dbReference>
<dbReference type="SUPFAM" id="SSF47473">
    <property type="entry name" value="EF-hand"/>
    <property type="match status" value="1"/>
</dbReference>
<dbReference type="InterPro" id="IPR002048">
    <property type="entry name" value="EF_hand_dom"/>
</dbReference>
<name>A0A2R5GCS9_9STRA</name>
<feature type="region of interest" description="Disordered" evidence="2">
    <location>
        <begin position="53"/>
        <end position="76"/>
    </location>
</feature>
<evidence type="ECO:0000256" key="1">
    <source>
        <dbReference type="ARBA" id="ARBA00022837"/>
    </source>
</evidence>
<evidence type="ECO:0000313" key="4">
    <source>
        <dbReference type="EMBL" id="GBG25584.1"/>
    </source>
</evidence>
<evidence type="ECO:0000313" key="5">
    <source>
        <dbReference type="Proteomes" id="UP000241890"/>
    </source>
</evidence>
<feature type="compositionally biased region" description="Basic and acidic residues" evidence="2">
    <location>
        <begin position="64"/>
        <end position="76"/>
    </location>
</feature>
<dbReference type="PANTHER" id="PTHR34894:SF5">
    <property type="entry name" value="EF-HAND DOMAIN-CONTAINING PROTEIN"/>
    <property type="match status" value="1"/>
</dbReference>
<accession>A0A2R5GCS9</accession>
<feature type="domain" description="EF-hand" evidence="3">
    <location>
        <begin position="965"/>
        <end position="1000"/>
    </location>
</feature>
<protein>
    <submittedName>
        <fullName evidence="4">Calcium vector protein</fullName>
    </submittedName>
</protein>
<evidence type="ECO:0000256" key="2">
    <source>
        <dbReference type="SAM" id="MobiDB-lite"/>
    </source>
</evidence>
<dbReference type="Proteomes" id="UP000241890">
    <property type="component" value="Unassembled WGS sequence"/>
</dbReference>
<dbReference type="PROSITE" id="PS50222">
    <property type="entry name" value="EF_HAND_2"/>
    <property type="match status" value="1"/>
</dbReference>
<feature type="compositionally biased region" description="Acidic residues" evidence="2">
    <location>
        <begin position="871"/>
        <end position="885"/>
    </location>
</feature>
<organism evidence="4 5">
    <name type="scientific">Hondaea fermentalgiana</name>
    <dbReference type="NCBI Taxonomy" id="2315210"/>
    <lineage>
        <taxon>Eukaryota</taxon>
        <taxon>Sar</taxon>
        <taxon>Stramenopiles</taxon>
        <taxon>Bigyra</taxon>
        <taxon>Labyrinthulomycetes</taxon>
        <taxon>Thraustochytrida</taxon>
        <taxon>Thraustochytriidae</taxon>
        <taxon>Hondaea</taxon>
    </lineage>
</organism>
<feature type="compositionally biased region" description="Basic and acidic residues" evidence="2">
    <location>
        <begin position="239"/>
        <end position="249"/>
    </location>
</feature>
<gene>
    <name evidence="4" type="ORF">FCC1311_018032</name>
</gene>
<keyword evidence="5" id="KW-1185">Reference proteome</keyword>
<dbReference type="InParanoid" id="A0A2R5GCS9"/>
<reference evidence="4 5" key="1">
    <citation type="submission" date="2017-12" db="EMBL/GenBank/DDBJ databases">
        <title>Sequencing, de novo assembly and annotation of complete genome of a new Thraustochytrid species, strain FCC1311.</title>
        <authorList>
            <person name="Sedici K."/>
            <person name="Godart F."/>
            <person name="Aiese Cigliano R."/>
            <person name="Sanseverino W."/>
            <person name="Barakat M."/>
            <person name="Ortet P."/>
            <person name="Marechal E."/>
            <person name="Cagnac O."/>
            <person name="Amato A."/>
        </authorList>
    </citation>
    <scope>NUCLEOTIDE SEQUENCE [LARGE SCALE GENOMIC DNA]</scope>
</reference>
<dbReference type="Gene3D" id="1.10.238.10">
    <property type="entry name" value="EF-hand"/>
    <property type="match status" value="1"/>
</dbReference>
<comment type="caution">
    <text evidence="4">The sequence shown here is derived from an EMBL/GenBank/DDBJ whole genome shotgun (WGS) entry which is preliminary data.</text>
</comment>
<evidence type="ECO:0000259" key="3">
    <source>
        <dbReference type="PROSITE" id="PS50222"/>
    </source>
</evidence>
<sequence>MRQNIALHSAVLAFKHQIEHPKAKLSHELKRDRMRTLEQQSLADRTRVLASYVAKESGPESEQGPERETSGSAHDTDRNSFAFGWDAISNPDHLRGVDHSAVIWDNVAKHLDLSILLQEVYNAKPETLPSVSSTHKAFSLLKTITELVEDDLVASALTAVGQVLTSAAFCPRSTSGCCSEQTSEELNPAHAKTSFYFESQEKLVSENAEMRERLGVLEAKIRQQDYLIEELQKSSNRNAEQERRDEETKRKKSSGPSRVTAAVEALQHTLARVAPHARDRTDIVLELYRTGSVPVDELTIAGLFDLLEEDAVPDALRLVLQECISKESAVEAVCCTLQREDAVAVAQRAMEKDPGVERIFSVQAPSLTRLISFWELHWGKFCDILWFSPELLRTIVASRPEVAGKFLKVYCQWLAQDNGAKVMFERHRSVMEEILNQVVDFGPSFLEATLVRNRQTLRDILESKSAGEDLLETLADSSPHIVGTILDFSQSTLGDSLAQRADLLGQVTAQNAAWLLAFLRNNQEVVSRTLCTDVGLLPGLIASSPMLMDALVRNSTEELGFHVAGHAEAIVAALAQAPCETLEKDVLAAHPKLLLGDKARLERLGLRNLAAYHSSCVEQASQTDPVSSTQISGHGQARSLVEIVGKRKARADGWTLDELESTIAQVYQEKIDADAIDDRAGHAREPLSEVVYDHFLSKEDDVAATKRALAAFTVALRSMADTSTTVRWFGVLVGAIDAERYSTQAESFFLSLVRALVPYEDVGECIDSSEGQTLLPFLQVLNAVMGIASMYWYEISDREALMDRLGELQQYEVANSDLLGELESNRLWAKYTEEDLQSARSGISLVHASTTDSSSSEAVEDASGVPKDEAREEEEGTGVEMEVAEDAQRGSLTMKSIVQTRIMSQSNQLASNIFSMMRGRRHSSARQLAAQEQAANPLGKKETLCVSLHEVLDVVMRAWYAMEKSEYDTLCEIFKSGDSNGDGILDMDEWELLVLVVDPHADPRTVRRMFKMTGEENEDGEHIITPSEFVQVMRAHKYTGPALAHLRSKILASRSGKGE</sequence>